<dbReference type="Pfam" id="PF04055">
    <property type="entry name" value="Radical_SAM"/>
    <property type="match status" value="1"/>
</dbReference>
<dbReference type="SMART" id="SM00729">
    <property type="entry name" value="Elp3"/>
    <property type="match status" value="1"/>
</dbReference>
<feature type="domain" description="Radical SAM core" evidence="11">
    <location>
        <begin position="67"/>
        <end position="283"/>
    </location>
</feature>
<keyword evidence="1 9" id="KW-0004">4Fe-4S</keyword>
<comment type="cofactor">
    <cofactor evidence="9">
        <name>[4Fe-4S] cluster</name>
        <dbReference type="ChEBI" id="CHEBI:49883"/>
    </cofactor>
    <text evidence="9">Binds 2 [4Fe-4S] clusters per subunit. One cluster is coordinated with 3 cysteines and an exchangeable S-adenosyl-L-methionine.</text>
</comment>
<protein>
    <recommendedName>
        <fullName evidence="9">Lipoyl synthase</fullName>
        <ecNumber evidence="9">2.8.1.8</ecNumber>
    </recommendedName>
    <alternativeName>
        <fullName evidence="9">Lip-syn</fullName>
        <shortName evidence="9">LS</shortName>
    </alternativeName>
    <alternativeName>
        <fullName evidence="9">Lipoate synthase</fullName>
    </alternativeName>
    <alternativeName>
        <fullName evidence="9">Lipoic acid synthase</fullName>
    </alternativeName>
    <alternativeName>
        <fullName evidence="9">Sulfur insertion protein LipA</fullName>
    </alternativeName>
</protein>
<dbReference type="Proteomes" id="UP000215086">
    <property type="component" value="Chromosome"/>
</dbReference>
<dbReference type="GO" id="GO:0016992">
    <property type="term" value="F:lipoate synthase activity"/>
    <property type="evidence" value="ECO:0007669"/>
    <property type="project" value="UniProtKB-UniRule"/>
</dbReference>
<evidence type="ECO:0000256" key="5">
    <source>
        <dbReference type="ARBA" id="ARBA00022723"/>
    </source>
</evidence>
<dbReference type="GO" id="GO:0051539">
    <property type="term" value="F:4 iron, 4 sulfur cluster binding"/>
    <property type="evidence" value="ECO:0007669"/>
    <property type="project" value="UniProtKB-UniRule"/>
</dbReference>
<dbReference type="NCBIfam" id="NF009544">
    <property type="entry name" value="PRK12928.1"/>
    <property type="match status" value="1"/>
</dbReference>
<evidence type="ECO:0000256" key="10">
    <source>
        <dbReference type="SAM" id="MobiDB-lite"/>
    </source>
</evidence>
<sequence>MTSIQLPIVTSESCEEAANLSRRGLPRWLKRHVPKGNGNHFTARLVETLGLVTVCEHAKCPNRMECYARRTATFMIMGEVCTRRCGFCAVKKGKTQPLDPTEPHRVAQAAATLGLKHVVITCVTRDDLPDGGAAHFVRTIEAVRAVTQATIEVLPSDFHGRWESVATVAAARPDVYNHNTETVPRLYATVRGRKANYRWTLEMFRRLKREFPGLCTKSGLMVGLGETYQELLDTFADLVAVGVDILTVGQYLQPTPQNLPVVRYYHPEEFDHLAEMARRIGFKEVYSGPFVRSSYHAGEVFAHVQKAVPAPRNSASVSGVTPQVGGADRSRC</sequence>
<dbReference type="PROSITE" id="PS51918">
    <property type="entry name" value="RADICAL_SAM"/>
    <property type="match status" value="1"/>
</dbReference>
<dbReference type="SFLD" id="SFLDF00271">
    <property type="entry name" value="lipoyl_synthase"/>
    <property type="match status" value="1"/>
</dbReference>
<keyword evidence="2 9" id="KW-0963">Cytoplasm</keyword>
<feature type="binding site" evidence="9">
    <location>
        <position position="85"/>
    </location>
    <ligand>
        <name>[4Fe-4S] cluster</name>
        <dbReference type="ChEBI" id="CHEBI:49883"/>
        <label>2</label>
        <note>4Fe-4S-S-AdoMet</note>
    </ligand>
</feature>
<evidence type="ECO:0000256" key="6">
    <source>
        <dbReference type="ARBA" id="ARBA00023004"/>
    </source>
</evidence>
<comment type="catalytic activity">
    <reaction evidence="8 9">
        <text>[[Fe-S] cluster scaffold protein carrying a second [4Fe-4S](2+) cluster] + N(6)-octanoyl-L-lysyl-[protein] + 2 oxidized [2Fe-2S]-[ferredoxin] + 2 S-adenosyl-L-methionine + 4 H(+) = [[Fe-S] cluster scaffold protein] + N(6)-[(R)-dihydrolipoyl]-L-lysyl-[protein] + 4 Fe(3+) + 2 hydrogen sulfide + 2 5'-deoxyadenosine + 2 L-methionine + 2 reduced [2Fe-2S]-[ferredoxin]</text>
        <dbReference type="Rhea" id="RHEA:16585"/>
        <dbReference type="Rhea" id="RHEA-COMP:9928"/>
        <dbReference type="Rhea" id="RHEA-COMP:10000"/>
        <dbReference type="Rhea" id="RHEA-COMP:10001"/>
        <dbReference type="Rhea" id="RHEA-COMP:10475"/>
        <dbReference type="Rhea" id="RHEA-COMP:14568"/>
        <dbReference type="Rhea" id="RHEA-COMP:14569"/>
        <dbReference type="ChEBI" id="CHEBI:15378"/>
        <dbReference type="ChEBI" id="CHEBI:17319"/>
        <dbReference type="ChEBI" id="CHEBI:29034"/>
        <dbReference type="ChEBI" id="CHEBI:29919"/>
        <dbReference type="ChEBI" id="CHEBI:33722"/>
        <dbReference type="ChEBI" id="CHEBI:33737"/>
        <dbReference type="ChEBI" id="CHEBI:33738"/>
        <dbReference type="ChEBI" id="CHEBI:57844"/>
        <dbReference type="ChEBI" id="CHEBI:59789"/>
        <dbReference type="ChEBI" id="CHEBI:78809"/>
        <dbReference type="ChEBI" id="CHEBI:83100"/>
        <dbReference type="EC" id="2.8.1.8"/>
    </reaction>
</comment>
<dbReference type="AlphaFoldDB" id="A0A286RAV0"/>
<feature type="binding site" evidence="9">
    <location>
        <position position="294"/>
    </location>
    <ligand>
        <name>[4Fe-4S] cluster</name>
        <dbReference type="ChEBI" id="CHEBI:49883"/>
        <label>1</label>
    </ligand>
</feature>
<evidence type="ECO:0000313" key="13">
    <source>
        <dbReference type="Proteomes" id="UP000215086"/>
    </source>
</evidence>
<feature type="binding site" evidence="9">
    <location>
        <position position="60"/>
    </location>
    <ligand>
        <name>[4Fe-4S] cluster</name>
        <dbReference type="ChEBI" id="CHEBI:49883"/>
        <label>1</label>
    </ligand>
</feature>
<dbReference type="InterPro" id="IPR007197">
    <property type="entry name" value="rSAM"/>
</dbReference>
<dbReference type="NCBIfam" id="TIGR00510">
    <property type="entry name" value="lipA"/>
    <property type="match status" value="1"/>
</dbReference>
<comment type="function">
    <text evidence="9">Catalyzes the radical-mediated insertion of two sulfur atoms into the C-6 and C-8 positions of the octanoyl moiety bound to the lipoyl domains of lipoate-dependent enzymes, thereby converting the octanoylated domains into lipoylated derivatives.</text>
</comment>
<dbReference type="EC" id="2.8.1.8" evidence="9"/>
<proteinExistence type="inferred from homology"/>
<comment type="subcellular location">
    <subcellularLocation>
        <location evidence="9">Cytoplasm</location>
    </subcellularLocation>
</comment>
<feature type="binding site" evidence="9">
    <location>
        <position position="81"/>
    </location>
    <ligand>
        <name>[4Fe-4S] cluster</name>
        <dbReference type="ChEBI" id="CHEBI:49883"/>
        <label>2</label>
        <note>4Fe-4S-S-AdoMet</note>
    </ligand>
</feature>
<dbReference type="UniPathway" id="UPA00538">
    <property type="reaction ID" value="UER00593"/>
</dbReference>
<dbReference type="InterPro" id="IPR006638">
    <property type="entry name" value="Elp3/MiaA/NifB-like_rSAM"/>
</dbReference>
<dbReference type="FunFam" id="3.20.20.70:FF:000040">
    <property type="entry name" value="Lipoyl synthase"/>
    <property type="match status" value="1"/>
</dbReference>
<evidence type="ECO:0000256" key="3">
    <source>
        <dbReference type="ARBA" id="ARBA00022679"/>
    </source>
</evidence>
<keyword evidence="7 9" id="KW-0411">Iron-sulfur</keyword>
<keyword evidence="5 9" id="KW-0479">Metal-binding</keyword>
<evidence type="ECO:0000256" key="9">
    <source>
        <dbReference type="HAMAP-Rule" id="MF_00206"/>
    </source>
</evidence>
<dbReference type="HAMAP" id="MF_00206">
    <property type="entry name" value="Lipoyl_synth"/>
    <property type="match status" value="1"/>
</dbReference>
<dbReference type="GO" id="GO:0009249">
    <property type="term" value="P:protein lipoylation"/>
    <property type="evidence" value="ECO:0007669"/>
    <property type="project" value="UniProtKB-UniRule"/>
</dbReference>
<dbReference type="PANTHER" id="PTHR10949">
    <property type="entry name" value="LIPOYL SYNTHASE"/>
    <property type="match status" value="1"/>
</dbReference>
<evidence type="ECO:0000313" key="12">
    <source>
        <dbReference type="EMBL" id="ASV73086.1"/>
    </source>
</evidence>
<name>A0A286RAV0_9BACT</name>
<dbReference type="SUPFAM" id="SSF102114">
    <property type="entry name" value="Radical SAM enzymes"/>
    <property type="match status" value="1"/>
</dbReference>
<dbReference type="InterPro" id="IPR013785">
    <property type="entry name" value="Aldolase_TIM"/>
</dbReference>
<dbReference type="Gene3D" id="3.20.20.70">
    <property type="entry name" value="Aldolase class I"/>
    <property type="match status" value="1"/>
</dbReference>
<dbReference type="PIRSF" id="PIRSF005963">
    <property type="entry name" value="Lipoyl_synth"/>
    <property type="match status" value="1"/>
</dbReference>
<dbReference type="CDD" id="cd01335">
    <property type="entry name" value="Radical_SAM"/>
    <property type="match status" value="1"/>
</dbReference>
<comment type="pathway">
    <text evidence="9">Protein modification; protein lipoylation via endogenous pathway; protein N(6)-(lipoyl)lysine from octanoyl-[acyl-carrier-protein]: step 2/2.</text>
</comment>
<evidence type="ECO:0000256" key="2">
    <source>
        <dbReference type="ARBA" id="ARBA00022490"/>
    </source>
</evidence>
<feature type="region of interest" description="Disordered" evidence="10">
    <location>
        <begin position="312"/>
        <end position="332"/>
    </location>
</feature>
<dbReference type="InterPro" id="IPR058240">
    <property type="entry name" value="rSAM_sf"/>
</dbReference>
<accession>A0A286RAV0</accession>
<dbReference type="KEGG" id="ttf:THTE_0484"/>
<feature type="binding site" evidence="9">
    <location>
        <position position="88"/>
    </location>
    <ligand>
        <name>[4Fe-4S] cluster</name>
        <dbReference type="ChEBI" id="CHEBI:49883"/>
        <label>2</label>
        <note>4Fe-4S-S-AdoMet</note>
    </ligand>
</feature>
<keyword evidence="6 9" id="KW-0408">Iron</keyword>
<evidence type="ECO:0000259" key="11">
    <source>
        <dbReference type="PROSITE" id="PS51918"/>
    </source>
</evidence>
<organism evidence="12 13">
    <name type="scientific">Thermogutta terrifontis</name>
    <dbReference type="NCBI Taxonomy" id="1331910"/>
    <lineage>
        <taxon>Bacteria</taxon>
        <taxon>Pseudomonadati</taxon>
        <taxon>Planctomycetota</taxon>
        <taxon>Planctomycetia</taxon>
        <taxon>Pirellulales</taxon>
        <taxon>Thermoguttaceae</taxon>
        <taxon>Thermogutta</taxon>
    </lineage>
</organism>
<evidence type="ECO:0000256" key="7">
    <source>
        <dbReference type="ARBA" id="ARBA00023014"/>
    </source>
</evidence>
<gene>
    <name evidence="9" type="primary">lipA</name>
    <name evidence="12" type="ORF">THTE_0484</name>
</gene>
<evidence type="ECO:0000256" key="8">
    <source>
        <dbReference type="ARBA" id="ARBA00047326"/>
    </source>
</evidence>
<dbReference type="NCBIfam" id="NF004019">
    <property type="entry name" value="PRK05481.1"/>
    <property type="match status" value="1"/>
</dbReference>
<comment type="similarity">
    <text evidence="9">Belongs to the radical SAM superfamily. Lipoyl synthase family.</text>
</comment>
<dbReference type="GO" id="GO:0005737">
    <property type="term" value="C:cytoplasm"/>
    <property type="evidence" value="ECO:0007669"/>
    <property type="project" value="UniProtKB-SubCell"/>
</dbReference>
<evidence type="ECO:0000256" key="1">
    <source>
        <dbReference type="ARBA" id="ARBA00022485"/>
    </source>
</evidence>
<evidence type="ECO:0000256" key="4">
    <source>
        <dbReference type="ARBA" id="ARBA00022691"/>
    </source>
</evidence>
<dbReference type="SFLD" id="SFLDS00029">
    <property type="entry name" value="Radical_SAM"/>
    <property type="match status" value="1"/>
</dbReference>
<dbReference type="EMBL" id="CP018477">
    <property type="protein sequence ID" value="ASV73086.1"/>
    <property type="molecule type" value="Genomic_DNA"/>
</dbReference>
<dbReference type="SFLD" id="SFLDG01058">
    <property type="entry name" value="lipoyl_synthase_like"/>
    <property type="match status" value="1"/>
</dbReference>
<keyword evidence="3 9" id="KW-0808">Transferase</keyword>
<dbReference type="PANTHER" id="PTHR10949:SF0">
    <property type="entry name" value="LIPOYL SYNTHASE, MITOCHONDRIAL"/>
    <property type="match status" value="1"/>
</dbReference>
<dbReference type="RefSeq" id="WP_237260180.1">
    <property type="nucleotide sequence ID" value="NZ_CP018477.1"/>
</dbReference>
<feature type="binding site" evidence="9">
    <location>
        <position position="66"/>
    </location>
    <ligand>
        <name>[4Fe-4S] cluster</name>
        <dbReference type="ChEBI" id="CHEBI:49883"/>
        <label>1</label>
    </ligand>
</feature>
<keyword evidence="13" id="KW-1185">Reference proteome</keyword>
<dbReference type="InterPro" id="IPR003698">
    <property type="entry name" value="Lipoyl_synth"/>
</dbReference>
<reference evidence="12 13" key="1">
    <citation type="journal article" name="Front. Microbiol.">
        <title>Sugar Metabolism of the First Thermophilic Planctomycete Thermogutta terrifontis: Comparative Genomic and Transcriptomic Approaches.</title>
        <authorList>
            <person name="Elcheninov A.G."/>
            <person name="Menzel P."/>
            <person name="Gudbergsdottir S.R."/>
            <person name="Slesarev A.I."/>
            <person name="Kadnikov V.V."/>
            <person name="Krogh A."/>
            <person name="Bonch-Osmolovskaya E.A."/>
            <person name="Peng X."/>
            <person name="Kublanov I.V."/>
        </authorList>
    </citation>
    <scope>NUCLEOTIDE SEQUENCE [LARGE SCALE GENOMIC DNA]</scope>
    <source>
        <strain evidence="12 13">R1</strain>
    </source>
</reference>
<feature type="binding site" evidence="9">
    <location>
        <position position="55"/>
    </location>
    <ligand>
        <name>[4Fe-4S] cluster</name>
        <dbReference type="ChEBI" id="CHEBI:49883"/>
        <label>1</label>
    </ligand>
</feature>
<dbReference type="GO" id="GO:0046872">
    <property type="term" value="F:metal ion binding"/>
    <property type="evidence" value="ECO:0007669"/>
    <property type="project" value="UniProtKB-KW"/>
</dbReference>
<keyword evidence="4 9" id="KW-0949">S-adenosyl-L-methionine</keyword>